<comment type="caution">
    <text evidence="3">The sequence shown here is derived from an EMBL/GenBank/DDBJ whole genome shotgun (WGS) entry which is preliminary data.</text>
</comment>
<proteinExistence type="predicted"/>
<keyword evidence="4" id="KW-1185">Reference proteome</keyword>
<protein>
    <submittedName>
        <fullName evidence="3">Autotransporter-associated beta strand protein</fullName>
    </submittedName>
</protein>
<name>A0A7W7Y852_9BACT</name>
<gene>
    <name evidence="3" type="ORF">HNQ65_000956</name>
</gene>
<evidence type="ECO:0000256" key="2">
    <source>
        <dbReference type="SAM" id="SignalP"/>
    </source>
</evidence>
<accession>A0A7W7Y852</accession>
<dbReference type="InterPro" id="IPR011050">
    <property type="entry name" value="Pectin_lyase_fold/virulence"/>
</dbReference>
<dbReference type="InterPro" id="IPR013424">
    <property type="entry name" value="Ice-binding_C"/>
</dbReference>
<dbReference type="SUPFAM" id="SSF51126">
    <property type="entry name" value="Pectin lyase-like"/>
    <property type="match status" value="3"/>
</dbReference>
<evidence type="ECO:0000313" key="4">
    <source>
        <dbReference type="Proteomes" id="UP000590740"/>
    </source>
</evidence>
<feature type="chain" id="PRO_5031499265" evidence="2">
    <location>
        <begin position="39"/>
        <end position="1921"/>
    </location>
</feature>
<dbReference type="Proteomes" id="UP000590740">
    <property type="component" value="Unassembled WGS sequence"/>
</dbReference>
<dbReference type="NCBIfam" id="TIGR02595">
    <property type="entry name" value="PEP_CTERM"/>
    <property type="match status" value="1"/>
</dbReference>
<sequence length="1921" mass="185391">MNPPSHPSSSFTRPAIGRAQHSLLLFSLLLLMVAQASAQTSGTWTNSTGGIWGTTSNWSGGIIASGTDAVADFSTVDITAARTINLGASFTVGTLKIGDSAPSNNWTLANGTGGPWTLTLATSTGVPSIVVTSNVTIISASLAGTQGVSISGPGSLRLTSTTNTLTGGFRLQSGADLQFATGSLGTNLVDFQGSSTLTWNGTNTQDLSAQIKIEDGVTATIAPGANNVTFATAIQTGALGTGALTKTGAGILTITAANTYTGLTKISVGRVVLSGGDNRLAVTGTIGLGQGANNGVLQLGDASAAVNQTTTSLTIAGSGTTNAVVGGNAAVSTLTINNSAAVTYAGLLGGSGTNENNLALSKTGSAALTLSNTASTFTGGVILNQGTLNFVNGALGSSGTITFAATSSLQWGTATTVDLSSRIKIADGIVATADTNGNNVTFATALQTGTLGTGALTKGGAGTLTITAVNTYTGNTRINNGRLILTGGDNRLSSATALQFGNAANSGVLQLGDASGASNQTVTGLSISGNASSLSNGIVGGAASISTLTLNNAAAVTWAQALGGAGTNENNLALIKTGAGTLTLSGTSNTFAGNVTISGGTLIIKTSSALGTASKTVTISGTTAAPSLRLDGSAGDLSLAASLSFITSNDDATTPAIASTAGNNVIAGGITVASGGFGTGQTRISVSAGSLTVNGGIKADAAAGSARTVILDGAASGTVNGLIADNGGVKLGVTKAGTGTWTLSAANTYSGDTILSAGVLNLTTAQTGGGVLSVADGATLGLSLAAAGQTLQASSITLGSSTGAVLSLSLGSFSNPTAPVLGTTTFTTGGLSTINISGTGLSVGVFDLIRYSGSIGGSGFAGLALGSTPARVTAALVNNTALSTLQLNITAFDVPKWTGATSSDWDINDGADPTTGSGTVNWKETTSGNATRYLQFVSVVDSVRFDDTATGSTNVNLTTTLTPNSITVSNNTLAYTFSGVGSLSGSTSILKQGSGSLTIINSGFNDFTGTTTIAAGSLILGDGATAGVGTYGSGAIIDNGTLIFNRPEDFSFANVISGSGSIIKQGGGLVLLSGNNAGFTGGITISAGTLKLGGASALGDTTGGTQVAAGAALDVTGFSGILENIQLNGGTLKTTSGTASRIDSALALSGGGTVDAASAATLTLTGGISGTGGLVKTSAGTLILTADSSYTGGTTISGGTLQIGASSGTGTTGSLGSGDITLNPTSGSATLTILRADSTLNISGVISSSGAGTNAIVIGSGGTSGIVTFSGVNTFTGNVTITGGALRITNSSALGIGPKTVSIGNASRPALLIDGTSSAITLDSSISFAISSDGSVVNTASNPGAIVSVAGNNVINGAIALVNGGGGNGKIVSQSGTLTINGGIDSTGATGVRTLLIGGAGNGIINGVIADASFVTSLTKDGSGTWTLNAANTFSGAVAVSAGTLKVGTLAAAATAQPLGTATSAVTLGTATTSGTLEYTGLTDATLARGITVGGVGGGIIKNSGGAVLTLSGTLTRASRPLTLTGGEIHVTGQIAGASAALNIDNATVVFSQTSNNYAGTTNVYNGGVLKNGASGVLPDATTLTLGDATSNSAGTYDLNGYNETIGGLSSAGTGAAVITNGAASGTSTLTVSSAGVFNGVIQDGAAAQTALVKTGTGTTLTLGGAVTYTGKTTLSGGTLALAGSASINASSWVQVDSGATLDVSGVAGGYSQNGSTGVRAISGTGTVVGSLGVGGAVTLSAGASSDPTSIATAGDGLGTLTVNGDLTLLGGASTLLPRALFQIGAATGNTSDPTVPANVLAFGSTASPSVDLINVTGTLHLHAGGVLDISLKNYTPVYGDVFNLLDWSTLDAGDFNVATDLGLPALSDTTLSWGTDLFTTAGVLYITAAVPEPSRALLVLLSLTALGLRRRRSLSTSVLP</sequence>
<organism evidence="3 4">
    <name type="scientific">Prosthecobacter vanneervenii</name>
    <dbReference type="NCBI Taxonomy" id="48466"/>
    <lineage>
        <taxon>Bacteria</taxon>
        <taxon>Pseudomonadati</taxon>
        <taxon>Verrucomicrobiota</taxon>
        <taxon>Verrucomicrobiia</taxon>
        <taxon>Verrucomicrobiales</taxon>
        <taxon>Verrucomicrobiaceae</taxon>
        <taxon>Prosthecobacter</taxon>
    </lineage>
</organism>
<dbReference type="EMBL" id="JACHIG010000001">
    <property type="protein sequence ID" value="MBB5031402.1"/>
    <property type="molecule type" value="Genomic_DNA"/>
</dbReference>
<dbReference type="InterPro" id="IPR013425">
    <property type="entry name" value="Autotrns_rpt"/>
</dbReference>
<keyword evidence="1 2" id="KW-0732">Signal</keyword>
<reference evidence="3 4" key="1">
    <citation type="submission" date="2020-08" db="EMBL/GenBank/DDBJ databases">
        <title>Genomic Encyclopedia of Type Strains, Phase IV (KMG-IV): sequencing the most valuable type-strain genomes for metagenomic binning, comparative biology and taxonomic classification.</title>
        <authorList>
            <person name="Goeker M."/>
        </authorList>
    </citation>
    <scope>NUCLEOTIDE SEQUENCE [LARGE SCALE GENOMIC DNA]</scope>
    <source>
        <strain evidence="3 4">DSM 12252</strain>
    </source>
</reference>
<evidence type="ECO:0000313" key="3">
    <source>
        <dbReference type="EMBL" id="MBB5031402.1"/>
    </source>
</evidence>
<dbReference type="NCBIfam" id="TIGR02601">
    <property type="entry name" value="autotrns_rpt"/>
    <property type="match status" value="9"/>
</dbReference>
<dbReference type="Pfam" id="PF12951">
    <property type="entry name" value="PATR"/>
    <property type="match status" value="12"/>
</dbReference>
<dbReference type="RefSeq" id="WP_184338330.1">
    <property type="nucleotide sequence ID" value="NZ_JACHIG010000001.1"/>
</dbReference>
<feature type="signal peptide" evidence="2">
    <location>
        <begin position="1"/>
        <end position="38"/>
    </location>
</feature>
<evidence type="ECO:0000256" key="1">
    <source>
        <dbReference type="ARBA" id="ARBA00022729"/>
    </source>
</evidence>